<evidence type="ECO:0000256" key="6">
    <source>
        <dbReference type="ARBA" id="ARBA00022723"/>
    </source>
</evidence>
<dbReference type="FunFam" id="3.40.1360.10:FF:000002">
    <property type="entry name" value="DNA primase"/>
    <property type="match status" value="1"/>
</dbReference>
<keyword evidence="6 12" id="KW-0479">Metal-binding</keyword>
<evidence type="ECO:0000256" key="1">
    <source>
        <dbReference type="ARBA" id="ARBA00022478"/>
    </source>
</evidence>
<keyword evidence="9" id="KW-0460">Magnesium</keyword>
<keyword evidence="7 12" id="KW-0863">Zinc-finger</keyword>
<evidence type="ECO:0000313" key="16">
    <source>
        <dbReference type="EMBL" id="ADV33468.1"/>
    </source>
</evidence>
<dbReference type="EC" id="2.7.7.101" evidence="12"/>
<gene>
    <name evidence="12 16" type="primary">dnaG</name>
    <name evidence="16" type="ordered locus">BVAF_057</name>
</gene>
<keyword evidence="1 12" id="KW-0240">DNA-directed RNA polymerase</keyword>
<dbReference type="PANTHER" id="PTHR30313">
    <property type="entry name" value="DNA PRIMASE"/>
    <property type="match status" value="1"/>
</dbReference>
<dbReference type="Pfam" id="PF08275">
    <property type="entry name" value="DNAG_N"/>
    <property type="match status" value="1"/>
</dbReference>
<dbReference type="Pfam" id="PF10410">
    <property type="entry name" value="DnaB_bind"/>
    <property type="match status" value="1"/>
</dbReference>
<dbReference type="InterPro" id="IPR050219">
    <property type="entry name" value="DnaG_primase"/>
</dbReference>
<feature type="domain" description="Toprim" evidence="15">
    <location>
        <begin position="260"/>
        <end position="342"/>
    </location>
</feature>
<dbReference type="SMART" id="SM00400">
    <property type="entry name" value="ZnF_CHCC"/>
    <property type="match status" value="1"/>
</dbReference>
<dbReference type="InterPro" id="IPR016136">
    <property type="entry name" value="DNA_helicase_N/primase_C"/>
</dbReference>
<evidence type="ECO:0000256" key="13">
    <source>
        <dbReference type="PIRNR" id="PIRNR002811"/>
    </source>
</evidence>
<dbReference type="EMBL" id="CP002189">
    <property type="protein sequence ID" value="ADV33468.1"/>
    <property type="molecule type" value="Genomic_DNA"/>
</dbReference>
<dbReference type="InterPro" id="IPR002694">
    <property type="entry name" value="Znf_CHC2"/>
</dbReference>
<keyword evidence="3 12" id="KW-0808">Transferase</keyword>
<keyword evidence="5 12" id="KW-0235">DNA replication</keyword>
<comment type="domain">
    <text evidence="12">Contains an N-terminal zinc-binding domain, a central core domain that contains the primase activity, and a C-terminal DnaB-binding domain.</text>
</comment>
<evidence type="ECO:0000256" key="10">
    <source>
        <dbReference type="ARBA" id="ARBA00023125"/>
    </source>
</evidence>
<feature type="zinc finger region" description="CHC2-type" evidence="12 14">
    <location>
        <begin position="40"/>
        <end position="64"/>
    </location>
</feature>
<accession>E8Q6M7</accession>
<dbReference type="InterPro" id="IPR013264">
    <property type="entry name" value="DNAG_N"/>
</dbReference>
<comment type="similarity">
    <text evidence="12 13">Belongs to the DnaG primase family.</text>
</comment>
<name>E8Q6M7_BLOVB</name>
<dbReference type="Gene3D" id="1.10.860.10">
    <property type="entry name" value="DNAb Helicase, Chain A"/>
    <property type="match status" value="1"/>
</dbReference>
<dbReference type="GO" id="GO:0008270">
    <property type="term" value="F:zinc ion binding"/>
    <property type="evidence" value="ECO:0007669"/>
    <property type="project" value="UniProtKB-UniRule"/>
</dbReference>
<dbReference type="Pfam" id="PF08278">
    <property type="entry name" value="DnaG_DnaB_bind"/>
    <property type="match status" value="1"/>
</dbReference>
<dbReference type="AlphaFoldDB" id="E8Q6M7"/>
<evidence type="ECO:0000256" key="7">
    <source>
        <dbReference type="ARBA" id="ARBA00022771"/>
    </source>
</evidence>
<dbReference type="GO" id="GO:0000428">
    <property type="term" value="C:DNA-directed RNA polymerase complex"/>
    <property type="evidence" value="ECO:0007669"/>
    <property type="project" value="UniProtKB-KW"/>
</dbReference>
<dbReference type="FunFam" id="3.90.580.10:FF:000001">
    <property type="entry name" value="DNA primase"/>
    <property type="match status" value="1"/>
</dbReference>
<comment type="cofactor">
    <cofactor evidence="12 13 14">
        <name>Zn(2+)</name>
        <dbReference type="ChEBI" id="CHEBI:29105"/>
    </cofactor>
    <text evidence="12 13 14">Binds 1 zinc ion per monomer.</text>
</comment>
<comment type="catalytic activity">
    <reaction evidence="12">
        <text>ssDNA + n NTP = ssDNA/pppN(pN)n-1 hybrid + (n-1) diphosphate.</text>
        <dbReference type="EC" id="2.7.7.101"/>
    </reaction>
</comment>
<keyword evidence="17" id="KW-1185">Reference proteome</keyword>
<dbReference type="GO" id="GO:1990077">
    <property type="term" value="C:primosome complex"/>
    <property type="evidence" value="ECO:0007669"/>
    <property type="project" value="UniProtKB-KW"/>
</dbReference>
<dbReference type="NCBIfam" id="TIGR01391">
    <property type="entry name" value="dnaG"/>
    <property type="match status" value="1"/>
</dbReference>
<sequence>MIARIPKTLIETLISRTNIVDLINQRIPLKKKGSNFIACCPFHSEKYPSFTVNFKKQFYYCFSCGAHGNIINFLMNYDQYTFIECIKKLSTIHGISIKNFFYHNTTSQISHENNLYKFMSDVSNYYQNNLINKKYAYAHKYLQNRGLTTNSIANFNIGFAPMGWNNIAQNLNLNTYNSKLITQSGIYVENGKKNKYDRFRERIIFPMKNQEGKIIGFGGRTIQHNPKQPKYLNSPDTTIFKKNQYLYGFYETCKKHKNIPYILLVEGYMDVIILTQFGINYVVSTLGTSMSVYHIRLIYSVTNQIICCYDGDNAGKKAAWRTLNTVLPYLTDNKEISFMFLPNQEDPDTLIRKIGKDSFLKQISKAQSLSNFLFETLSKKINLHTLEGRVKLSSLILPMINQIPGQILQLCLQQKLSKIIGILDDSKLQQLLKKPKKNIPLTQYKHNITYNIEHILIGLLIQNPKLAKLVPTIQGLETLKHNNIKIFINLVKLCKFYPNFTTEQLLEYFYNKKTTNRHYFIILKKLAYWKHIIKDDMIIITFIDTLTKLYNLILEQQQNMLITRERLFGLTNKERRELWMLNQKLSSIHILK</sequence>
<evidence type="ECO:0000256" key="2">
    <source>
        <dbReference type="ARBA" id="ARBA00022515"/>
    </source>
</evidence>
<dbReference type="SMART" id="SM00766">
    <property type="entry name" value="DnaG_DnaB_bind"/>
    <property type="match status" value="1"/>
</dbReference>
<dbReference type="InterPro" id="IPR006295">
    <property type="entry name" value="DNA_primase_DnaG"/>
</dbReference>
<evidence type="ECO:0000313" key="17">
    <source>
        <dbReference type="Proteomes" id="UP000007464"/>
    </source>
</evidence>
<reference evidence="16 17" key="1">
    <citation type="journal article" date="2010" name="BMC Genomics">
        <title>Unprecedented loss of ammonia assimilation capability in a urease-encoding bacterial mutualist.</title>
        <authorList>
            <person name="Williams L.E."/>
            <person name="Wernegreen J.J."/>
        </authorList>
    </citation>
    <scope>NUCLEOTIDE SEQUENCE [LARGE SCALE GENOMIC DNA]</scope>
    <source>
        <strain evidence="16 17">BVAF</strain>
    </source>
</reference>
<proteinExistence type="inferred from homology"/>
<evidence type="ECO:0000256" key="4">
    <source>
        <dbReference type="ARBA" id="ARBA00022695"/>
    </source>
</evidence>
<evidence type="ECO:0000256" key="11">
    <source>
        <dbReference type="ARBA" id="ARBA00023163"/>
    </source>
</evidence>
<dbReference type="SUPFAM" id="SSF117023">
    <property type="entry name" value="DNA primase DnaG, C-terminal domain"/>
    <property type="match status" value="1"/>
</dbReference>
<protein>
    <recommendedName>
        <fullName evidence="12 13">DNA primase</fullName>
        <ecNumber evidence="12">2.7.7.101</ecNumber>
    </recommendedName>
</protein>
<dbReference type="Gene3D" id="3.40.1360.10">
    <property type="match status" value="1"/>
</dbReference>
<comment type="function">
    <text evidence="12 13">RNA polymerase that catalyzes the synthesis of short RNA molecules used as primers for DNA polymerase during DNA replication.</text>
</comment>
<dbReference type="Pfam" id="PF13155">
    <property type="entry name" value="Toprim_2"/>
    <property type="match status" value="1"/>
</dbReference>
<evidence type="ECO:0000256" key="8">
    <source>
        <dbReference type="ARBA" id="ARBA00022833"/>
    </source>
</evidence>
<dbReference type="InterPro" id="IPR034151">
    <property type="entry name" value="TOPRIM_DnaG_bac"/>
</dbReference>
<dbReference type="InterPro" id="IPR036977">
    <property type="entry name" value="DNA_primase_Znf_CHC2"/>
</dbReference>
<evidence type="ECO:0000256" key="12">
    <source>
        <dbReference type="HAMAP-Rule" id="MF_00974"/>
    </source>
</evidence>
<dbReference type="PIRSF" id="PIRSF002811">
    <property type="entry name" value="DnaG"/>
    <property type="match status" value="1"/>
</dbReference>
<dbReference type="GO" id="GO:0003899">
    <property type="term" value="F:DNA-directed RNA polymerase activity"/>
    <property type="evidence" value="ECO:0007669"/>
    <property type="project" value="UniProtKB-UniRule"/>
</dbReference>
<dbReference type="PANTHER" id="PTHR30313:SF2">
    <property type="entry name" value="DNA PRIMASE"/>
    <property type="match status" value="1"/>
</dbReference>
<dbReference type="InterPro" id="IPR006171">
    <property type="entry name" value="TOPRIM_dom"/>
</dbReference>
<keyword evidence="10 12" id="KW-0238">DNA-binding</keyword>
<dbReference type="HOGENOM" id="CLU_3408829_0_0_6"/>
<dbReference type="CDD" id="cd03364">
    <property type="entry name" value="TOPRIM_DnaG_primases"/>
    <property type="match status" value="1"/>
</dbReference>
<dbReference type="Proteomes" id="UP000007464">
    <property type="component" value="Chromosome"/>
</dbReference>
<evidence type="ECO:0000256" key="14">
    <source>
        <dbReference type="PIRSR" id="PIRSR002811-1"/>
    </source>
</evidence>
<dbReference type="SUPFAM" id="SSF56731">
    <property type="entry name" value="DNA primase core"/>
    <property type="match status" value="1"/>
</dbReference>
<dbReference type="InterPro" id="IPR037068">
    <property type="entry name" value="DNA_primase_core_N_sf"/>
</dbReference>
<dbReference type="Pfam" id="PF01807">
    <property type="entry name" value="Zn_ribbon_DnaG"/>
    <property type="match status" value="1"/>
</dbReference>
<dbReference type="FunFam" id="3.90.980.10:FF:000001">
    <property type="entry name" value="DNA primase"/>
    <property type="match status" value="1"/>
</dbReference>
<comment type="subunit">
    <text evidence="12">Monomer. Interacts with DnaB.</text>
</comment>
<dbReference type="SUPFAM" id="SSF57783">
    <property type="entry name" value="Zinc beta-ribbon"/>
    <property type="match status" value="1"/>
</dbReference>
<dbReference type="InterPro" id="IPR019475">
    <property type="entry name" value="DNA_primase_DnaB-bd"/>
</dbReference>
<dbReference type="Gene3D" id="1.20.50.20">
    <property type="entry name" value="DnaG, RNA polymerase domain, helical bundle"/>
    <property type="match status" value="1"/>
</dbReference>
<evidence type="ECO:0000256" key="5">
    <source>
        <dbReference type="ARBA" id="ARBA00022705"/>
    </source>
</evidence>
<dbReference type="GO" id="GO:0005737">
    <property type="term" value="C:cytoplasm"/>
    <property type="evidence" value="ECO:0007669"/>
    <property type="project" value="TreeGrafter"/>
</dbReference>
<dbReference type="STRING" id="859654.BVAF_057"/>
<dbReference type="GO" id="GO:0003677">
    <property type="term" value="F:DNA binding"/>
    <property type="evidence" value="ECO:0007669"/>
    <property type="project" value="UniProtKB-KW"/>
</dbReference>
<dbReference type="InterPro" id="IPR013173">
    <property type="entry name" value="DNA_primase_DnaG_DnaB-bd_dom"/>
</dbReference>
<dbReference type="SMART" id="SM00493">
    <property type="entry name" value="TOPRIM"/>
    <property type="match status" value="1"/>
</dbReference>
<dbReference type="GO" id="GO:0006269">
    <property type="term" value="P:DNA replication, synthesis of primer"/>
    <property type="evidence" value="ECO:0007669"/>
    <property type="project" value="UniProtKB-UniRule"/>
</dbReference>
<keyword evidence="11 12" id="KW-0804">Transcription</keyword>
<dbReference type="InterPro" id="IPR030846">
    <property type="entry name" value="DnaG_bac"/>
</dbReference>
<keyword evidence="2 12" id="KW-0639">Primosome</keyword>
<organism evidence="16 17">
    <name type="scientific">Blochmanniella vafra (strain BVAF)</name>
    <dbReference type="NCBI Taxonomy" id="859654"/>
    <lineage>
        <taxon>Bacteria</taxon>
        <taxon>Pseudomonadati</taxon>
        <taxon>Pseudomonadota</taxon>
        <taxon>Gammaproteobacteria</taxon>
        <taxon>Enterobacterales</taxon>
        <taxon>Enterobacteriaceae</taxon>
        <taxon>ant endosymbionts</taxon>
        <taxon>Candidatus Blochmanniella</taxon>
    </lineage>
</organism>
<evidence type="ECO:0000259" key="15">
    <source>
        <dbReference type="PROSITE" id="PS50880"/>
    </source>
</evidence>
<dbReference type="KEGG" id="bva:BVAF_057"/>
<keyword evidence="8 12" id="KW-0862">Zinc</keyword>
<dbReference type="Gene3D" id="3.90.580.10">
    <property type="entry name" value="Zinc finger, CHC2-type domain"/>
    <property type="match status" value="1"/>
</dbReference>
<dbReference type="PROSITE" id="PS50880">
    <property type="entry name" value="TOPRIM"/>
    <property type="match status" value="1"/>
</dbReference>
<evidence type="ECO:0000256" key="9">
    <source>
        <dbReference type="ARBA" id="ARBA00022842"/>
    </source>
</evidence>
<keyword evidence="4 12" id="KW-0548">Nucleotidyltransferase</keyword>
<dbReference type="Gene3D" id="3.90.980.10">
    <property type="entry name" value="DNA primase, catalytic core, N-terminal domain"/>
    <property type="match status" value="1"/>
</dbReference>
<dbReference type="HAMAP" id="MF_00974">
    <property type="entry name" value="DNA_primase_DnaG"/>
    <property type="match status" value="1"/>
</dbReference>
<evidence type="ECO:0000256" key="3">
    <source>
        <dbReference type="ARBA" id="ARBA00022679"/>
    </source>
</evidence>